<proteinExistence type="predicted"/>
<evidence type="ECO:0000313" key="1">
    <source>
        <dbReference type="EMBL" id="QGY32535.1"/>
    </source>
</evidence>
<gene>
    <name evidence="1" type="primary">traV</name>
    <name evidence="1" type="ORF">CUN67_26605</name>
</gene>
<dbReference type="NCBIfam" id="TIGR02747">
    <property type="entry name" value="TraV"/>
    <property type="match status" value="1"/>
</dbReference>
<sequence>MQAKTVYTGFLSLLLTGCAGMNGEFEFSKPARDSGIWMAEADEMSAASGVSGINPGDYRLIDTGNIALAPQTVTLPEEEKVVQAGTGTGNPPTVYCNAAHCFPEPAAAFRRPDNVARIWIAPYVSPDNNVHMGEVIYTVASPADWHGMLM</sequence>
<dbReference type="Pfam" id="PF09676">
    <property type="entry name" value="TraV"/>
    <property type="match status" value="1"/>
</dbReference>
<dbReference type="EMBL" id="CP024770">
    <property type="protein sequence ID" value="QGY32535.1"/>
    <property type="molecule type" value="Genomic_DNA"/>
</dbReference>
<protein>
    <submittedName>
        <fullName evidence="1">Type IV conjugative transfer system protein TraV</fullName>
    </submittedName>
</protein>
<dbReference type="Proteomes" id="UP000502005">
    <property type="component" value="Plasmid pNE1B"/>
</dbReference>
<name>A0A6B9GG87_PANCY</name>
<evidence type="ECO:0000313" key="2">
    <source>
        <dbReference type="Proteomes" id="UP000502005"/>
    </source>
</evidence>
<dbReference type="RefSeq" id="WP_208718435.1">
    <property type="nucleotide sequence ID" value="NZ_CP024770.1"/>
</dbReference>
<reference evidence="1 2" key="1">
    <citation type="submission" date="2017-11" db="EMBL/GenBank/DDBJ databases">
        <title>Genome sequence of Pantoea cypripedii NE1.</title>
        <authorList>
            <person name="Nascimento F.X."/>
        </authorList>
    </citation>
    <scope>NUCLEOTIDE SEQUENCE [LARGE SCALE GENOMIC DNA]</scope>
    <source>
        <strain evidence="1 2">NE1</strain>
        <plasmid evidence="2">pne1b</plasmid>
    </source>
</reference>
<dbReference type="InterPro" id="IPR014118">
    <property type="entry name" value="T4SS_TraV"/>
</dbReference>
<keyword evidence="1" id="KW-0614">Plasmid</keyword>
<accession>A0A6B9GG87</accession>
<organism evidence="1 2">
    <name type="scientific">Pantoea cypripedii</name>
    <name type="common">Pectobacterium cypripedii</name>
    <name type="synonym">Erwinia cypripedii</name>
    <dbReference type="NCBI Taxonomy" id="55209"/>
    <lineage>
        <taxon>Bacteria</taxon>
        <taxon>Pseudomonadati</taxon>
        <taxon>Pseudomonadota</taxon>
        <taxon>Gammaproteobacteria</taxon>
        <taxon>Enterobacterales</taxon>
        <taxon>Erwiniaceae</taxon>
        <taxon>Pantoea</taxon>
    </lineage>
</organism>
<dbReference type="PROSITE" id="PS51257">
    <property type="entry name" value="PROKAR_LIPOPROTEIN"/>
    <property type="match status" value="1"/>
</dbReference>
<geneLocation type="plasmid" evidence="2">
    <name>pne1b</name>
</geneLocation>
<dbReference type="AlphaFoldDB" id="A0A6B9GG87"/>